<comment type="caution">
    <text evidence="1">The sequence shown here is derived from an EMBL/GenBank/DDBJ whole genome shotgun (WGS) entry which is preliminary data.</text>
</comment>
<evidence type="ECO:0000313" key="1">
    <source>
        <dbReference type="EMBL" id="MDC2887849.1"/>
    </source>
</evidence>
<dbReference type="RefSeq" id="WP_272179625.1">
    <property type="nucleotide sequence ID" value="NZ_JAQOMS010000002.1"/>
</dbReference>
<organism evidence="1 2">
    <name type="scientific">Psychrosphaera algicola</name>
    <dbReference type="NCBI Taxonomy" id="3023714"/>
    <lineage>
        <taxon>Bacteria</taxon>
        <taxon>Pseudomonadati</taxon>
        <taxon>Pseudomonadota</taxon>
        <taxon>Gammaproteobacteria</taxon>
        <taxon>Alteromonadales</taxon>
        <taxon>Pseudoalteromonadaceae</taxon>
        <taxon>Psychrosphaera</taxon>
    </lineage>
</organism>
<dbReference type="EMBL" id="JAQOMS010000002">
    <property type="protein sequence ID" value="MDC2887849.1"/>
    <property type="molecule type" value="Genomic_DNA"/>
</dbReference>
<gene>
    <name evidence="1" type="ORF">PN838_02090</name>
</gene>
<evidence type="ECO:0008006" key="3">
    <source>
        <dbReference type="Google" id="ProtNLM"/>
    </source>
</evidence>
<keyword evidence="2" id="KW-1185">Reference proteome</keyword>
<proteinExistence type="predicted"/>
<reference evidence="1 2" key="1">
    <citation type="submission" date="2023-01" db="EMBL/GenBank/DDBJ databases">
        <title>Psychrosphaera sp. nov., isolated from marine algae.</title>
        <authorList>
            <person name="Bayburt H."/>
            <person name="Choi B.J."/>
            <person name="Kim J.M."/>
            <person name="Choi D.G."/>
            <person name="Jeon C.O."/>
        </authorList>
    </citation>
    <scope>NUCLEOTIDE SEQUENCE [LARGE SCALE GENOMIC DNA]</scope>
    <source>
        <strain evidence="1 2">G1-22</strain>
    </source>
</reference>
<sequence>MYLQTKELIAMLVFFVAGAILAAMANAMANAMNKIEPLIHPEKKRQVYKNLVVDAVKNGACILTTTRSSFDGST</sequence>
<name>A0ABT5F8I0_9GAMM</name>
<evidence type="ECO:0000313" key="2">
    <source>
        <dbReference type="Proteomes" id="UP001528411"/>
    </source>
</evidence>
<accession>A0ABT5F8I0</accession>
<dbReference type="Proteomes" id="UP001528411">
    <property type="component" value="Unassembled WGS sequence"/>
</dbReference>
<protein>
    <recommendedName>
        <fullName evidence="3">Na(+)-translocating NADH-quinone reductase subunit C</fullName>
    </recommendedName>
</protein>